<dbReference type="CDD" id="cd18086">
    <property type="entry name" value="HsC9orf114-like"/>
    <property type="match status" value="1"/>
</dbReference>
<dbReference type="InterPro" id="IPR029028">
    <property type="entry name" value="Alpha/beta_knot_MTases"/>
</dbReference>
<evidence type="ECO:0000256" key="2">
    <source>
        <dbReference type="SAM" id="MobiDB-lite"/>
    </source>
</evidence>
<feature type="region of interest" description="Disordered" evidence="2">
    <location>
        <begin position="166"/>
        <end position="198"/>
    </location>
</feature>
<dbReference type="Pfam" id="PF02598">
    <property type="entry name" value="Methyltrn_RNA_3"/>
    <property type="match status" value="1"/>
</dbReference>
<dbReference type="Gene3D" id="3.40.1280.10">
    <property type="match status" value="2"/>
</dbReference>
<evidence type="ECO:0000313" key="3">
    <source>
        <dbReference type="EMBL" id="PWN98816.1"/>
    </source>
</evidence>
<sequence>MPDGKKRPRKRARKAKPDDEAQPAAAAPLETPEPAAVSVAAAAPPAAPVAAPIQAAPAGAAAAPVSRSKSYAKPAPPAPASTAEASATGASFYERVNPHKPSALPRLAASRGPRKYTLSVALPGAIVRNAQTPELQARLAGHIARTCAIFCVDEIVVFDEGAVREEGEWKGKAREENDGGWGDEGGEQAQQQQAGAPRGFDPNAFLARLLQYLETPQYLRKALFPMHRDLRLAGLLPPLDLPHHLRFEDHAPYREGVTVDAPHWAHAAAGNRRAPEGVEQVWVNVGLRDPIEADVKGAQVPTGARVTVKMPEGARHKGRLVSPREPVEAHGQYWGYSVRLCPSLSNALTTAPFSPAGAAATGYDLVIGTSERGAPLTHVLSATALGTSVPYQVEGATREAQPLPAFDHALVVLGGLSGLEVAVEADAGVQLSADEAHELFDAWIDVAEGQGSRTIRTEEALMITLARLKSSLEGLGR</sequence>
<dbReference type="InterPro" id="IPR003750">
    <property type="entry name" value="Put_MeTrfase-C9orf114-like"/>
</dbReference>
<dbReference type="STRING" id="58919.A0A316ZBX7"/>
<dbReference type="Proteomes" id="UP000245946">
    <property type="component" value="Unassembled WGS sequence"/>
</dbReference>
<dbReference type="InterPro" id="IPR029026">
    <property type="entry name" value="tRNA_m1G_MTases_N"/>
</dbReference>
<comment type="similarity">
    <text evidence="1">Belongs to the class IV-like SAM-binding methyltransferase superfamily.</text>
</comment>
<organism evidence="3 4">
    <name type="scientific">Tilletiopsis washingtonensis</name>
    <dbReference type="NCBI Taxonomy" id="58919"/>
    <lineage>
        <taxon>Eukaryota</taxon>
        <taxon>Fungi</taxon>
        <taxon>Dikarya</taxon>
        <taxon>Basidiomycota</taxon>
        <taxon>Ustilaginomycotina</taxon>
        <taxon>Exobasidiomycetes</taxon>
        <taxon>Entylomatales</taxon>
        <taxon>Entylomatales incertae sedis</taxon>
        <taxon>Tilletiopsis</taxon>
    </lineage>
</organism>
<protein>
    <submittedName>
        <fullName evidence="3">DUF171-domain-containing protein</fullName>
    </submittedName>
</protein>
<proteinExistence type="inferred from homology"/>
<dbReference type="AlphaFoldDB" id="A0A316ZBX7"/>
<dbReference type="InterPro" id="IPR012340">
    <property type="entry name" value="NA-bd_OB-fold"/>
</dbReference>
<feature type="region of interest" description="Disordered" evidence="2">
    <location>
        <begin position="1"/>
        <end position="83"/>
    </location>
</feature>
<dbReference type="RefSeq" id="XP_025599095.1">
    <property type="nucleotide sequence ID" value="XM_025742127.1"/>
</dbReference>
<keyword evidence="4" id="KW-1185">Reference proteome</keyword>
<feature type="compositionally biased region" description="Low complexity" evidence="2">
    <location>
        <begin position="187"/>
        <end position="196"/>
    </location>
</feature>
<reference evidence="3 4" key="1">
    <citation type="journal article" date="2018" name="Mol. Biol. Evol.">
        <title>Broad Genomic Sampling Reveals a Smut Pathogenic Ancestry of the Fungal Clade Ustilaginomycotina.</title>
        <authorList>
            <person name="Kijpornyongpan T."/>
            <person name="Mondo S.J."/>
            <person name="Barry K."/>
            <person name="Sandor L."/>
            <person name="Lee J."/>
            <person name="Lipzen A."/>
            <person name="Pangilinan J."/>
            <person name="LaButti K."/>
            <person name="Hainaut M."/>
            <person name="Henrissat B."/>
            <person name="Grigoriev I.V."/>
            <person name="Spatafora J.W."/>
            <person name="Aime M.C."/>
        </authorList>
    </citation>
    <scope>NUCLEOTIDE SEQUENCE [LARGE SCALE GENOMIC DNA]</scope>
    <source>
        <strain evidence="3 4">MCA 4186</strain>
    </source>
</reference>
<accession>A0A316ZBX7</accession>
<dbReference type="SUPFAM" id="SSF75217">
    <property type="entry name" value="alpha/beta knot"/>
    <property type="match status" value="1"/>
</dbReference>
<dbReference type="GeneID" id="37269671"/>
<dbReference type="OrthoDB" id="361029at2759"/>
<evidence type="ECO:0000313" key="4">
    <source>
        <dbReference type="Proteomes" id="UP000245946"/>
    </source>
</evidence>
<evidence type="ECO:0000256" key="1">
    <source>
        <dbReference type="ARBA" id="ARBA00009841"/>
    </source>
</evidence>
<dbReference type="PANTHER" id="PTHR12150:SF13">
    <property type="entry name" value="METHYLTRANSFERASE C9ORF114-RELATED"/>
    <property type="match status" value="1"/>
</dbReference>
<feature type="compositionally biased region" description="Basic residues" evidence="2">
    <location>
        <begin position="1"/>
        <end position="14"/>
    </location>
</feature>
<dbReference type="PANTHER" id="PTHR12150">
    <property type="entry name" value="CLASS IV SAM-BINDING METHYLTRANSFERASE-RELATED"/>
    <property type="match status" value="1"/>
</dbReference>
<dbReference type="EMBL" id="KZ819290">
    <property type="protein sequence ID" value="PWN98816.1"/>
    <property type="molecule type" value="Genomic_DNA"/>
</dbReference>
<dbReference type="SUPFAM" id="SSF50249">
    <property type="entry name" value="Nucleic acid-binding proteins"/>
    <property type="match status" value="1"/>
</dbReference>
<gene>
    <name evidence="3" type="ORF">FA09DRAFT_329313</name>
</gene>
<feature type="compositionally biased region" description="Low complexity" evidence="2">
    <location>
        <begin position="22"/>
        <end position="73"/>
    </location>
</feature>
<feature type="compositionally biased region" description="Basic and acidic residues" evidence="2">
    <location>
        <begin position="166"/>
        <end position="177"/>
    </location>
</feature>
<name>A0A316ZBX7_9BASI</name>